<dbReference type="Gene3D" id="3.40.50.300">
    <property type="entry name" value="P-loop containing nucleotide triphosphate hydrolases"/>
    <property type="match status" value="1"/>
</dbReference>
<dbReference type="SUPFAM" id="SSF52540">
    <property type="entry name" value="P-loop containing nucleoside triphosphate hydrolases"/>
    <property type="match status" value="1"/>
</dbReference>
<organism evidence="7 8">
    <name type="scientific">Erythroxylum novogranatense</name>
    <dbReference type="NCBI Taxonomy" id="1862640"/>
    <lineage>
        <taxon>Eukaryota</taxon>
        <taxon>Viridiplantae</taxon>
        <taxon>Streptophyta</taxon>
        <taxon>Embryophyta</taxon>
        <taxon>Tracheophyta</taxon>
        <taxon>Spermatophyta</taxon>
        <taxon>Magnoliopsida</taxon>
        <taxon>eudicotyledons</taxon>
        <taxon>Gunneridae</taxon>
        <taxon>Pentapetalae</taxon>
        <taxon>rosids</taxon>
        <taxon>fabids</taxon>
        <taxon>Malpighiales</taxon>
        <taxon>Erythroxylaceae</taxon>
        <taxon>Erythroxylum</taxon>
    </lineage>
</organism>
<name>A0AAV8TI45_9ROSI</name>
<evidence type="ECO:0000256" key="1">
    <source>
        <dbReference type="ARBA" id="ARBA00022741"/>
    </source>
</evidence>
<keyword evidence="2" id="KW-0378">Hydrolase</keyword>
<dbReference type="PANTHER" id="PTHR47960">
    <property type="entry name" value="DEAD-BOX ATP-DEPENDENT RNA HELICASE 50"/>
    <property type="match status" value="1"/>
</dbReference>
<sequence>MAKGEDAVTRKKNKARRRRMNQDKSSVTARIASIIAAKKRRLSGKRRKCQGMCFSLPTPEDPFNDTHGKKDFRGSESEKNAKIPVNGKVNVKGKTIVPRKEFVSGNEGGMNHLEHKDNKAMNLTVEHKTGFKNPADSGSTGTPLNGKNGGRDQQRKASEILDYPSRFLIMCLNEIEKELRGEGNYSEEEYRPLYAEPWGVDFLQCYSTGGDLLDTSGSSCTIKQIAWMVSTAADTIARKEKQGLSFATPFLLFLVPSQEKAAKVRMVCKPLKAFGIHTVSLHAGASLDYQIQGLKKCEPEFLVSTPERLLDLVHLKAVDISFVSFLVVDELESFYKDGRFNALKSIRQSFTGNPNTVVFNNICSDGSPSALQDILSGPICRLSRIPCTPNQSALSEM</sequence>
<keyword evidence="4" id="KW-0067">ATP-binding</keyword>
<protein>
    <recommendedName>
        <fullName evidence="6">DEAD/DEAH-box helicase domain-containing protein</fullName>
    </recommendedName>
</protein>
<feature type="region of interest" description="Disordered" evidence="5">
    <location>
        <begin position="1"/>
        <end position="29"/>
    </location>
</feature>
<dbReference type="Proteomes" id="UP001159364">
    <property type="component" value="Linkage Group LG05"/>
</dbReference>
<evidence type="ECO:0000313" key="7">
    <source>
        <dbReference type="EMBL" id="KAJ8766066.1"/>
    </source>
</evidence>
<feature type="compositionally biased region" description="Polar residues" evidence="5">
    <location>
        <begin position="136"/>
        <end position="145"/>
    </location>
</feature>
<evidence type="ECO:0000259" key="6">
    <source>
        <dbReference type="Pfam" id="PF00270"/>
    </source>
</evidence>
<dbReference type="AlphaFoldDB" id="A0AAV8TI45"/>
<evidence type="ECO:0000313" key="8">
    <source>
        <dbReference type="Proteomes" id="UP001159364"/>
    </source>
</evidence>
<accession>A0AAV8TI45</accession>
<feature type="region of interest" description="Disordered" evidence="5">
    <location>
        <begin position="130"/>
        <end position="156"/>
    </location>
</feature>
<dbReference type="InterPro" id="IPR027417">
    <property type="entry name" value="P-loop_NTPase"/>
</dbReference>
<keyword evidence="3" id="KW-0347">Helicase</keyword>
<dbReference type="GO" id="GO:0004386">
    <property type="term" value="F:helicase activity"/>
    <property type="evidence" value="ECO:0007669"/>
    <property type="project" value="UniProtKB-KW"/>
</dbReference>
<dbReference type="GO" id="GO:0005524">
    <property type="term" value="F:ATP binding"/>
    <property type="evidence" value="ECO:0007669"/>
    <property type="project" value="UniProtKB-KW"/>
</dbReference>
<evidence type="ECO:0000256" key="3">
    <source>
        <dbReference type="ARBA" id="ARBA00022806"/>
    </source>
</evidence>
<dbReference type="InterPro" id="IPR011545">
    <property type="entry name" value="DEAD/DEAH_box_helicase_dom"/>
</dbReference>
<evidence type="ECO:0000256" key="4">
    <source>
        <dbReference type="ARBA" id="ARBA00022840"/>
    </source>
</evidence>
<feature type="compositionally biased region" description="Basic residues" evidence="5">
    <location>
        <begin position="10"/>
        <end position="19"/>
    </location>
</feature>
<dbReference type="GO" id="GO:0016787">
    <property type="term" value="F:hydrolase activity"/>
    <property type="evidence" value="ECO:0007669"/>
    <property type="project" value="UniProtKB-KW"/>
</dbReference>
<feature type="domain" description="DEAD/DEAH-box helicase" evidence="6">
    <location>
        <begin position="247"/>
        <end position="351"/>
    </location>
</feature>
<gene>
    <name evidence="7" type="ORF">K2173_020582</name>
</gene>
<reference evidence="7 8" key="1">
    <citation type="submission" date="2021-09" db="EMBL/GenBank/DDBJ databases">
        <title>Genomic insights and catalytic innovation underlie evolution of tropane alkaloids biosynthesis.</title>
        <authorList>
            <person name="Wang Y.-J."/>
            <person name="Tian T."/>
            <person name="Huang J.-P."/>
            <person name="Huang S.-X."/>
        </authorList>
    </citation>
    <scope>NUCLEOTIDE SEQUENCE [LARGE SCALE GENOMIC DNA]</scope>
    <source>
        <strain evidence="7">KIB-2018</strain>
        <tissue evidence="7">Leaf</tissue>
    </source>
</reference>
<evidence type="ECO:0000256" key="2">
    <source>
        <dbReference type="ARBA" id="ARBA00022801"/>
    </source>
</evidence>
<keyword evidence="1" id="KW-0547">Nucleotide-binding</keyword>
<dbReference type="EMBL" id="JAIWQS010000005">
    <property type="protein sequence ID" value="KAJ8766066.1"/>
    <property type="molecule type" value="Genomic_DNA"/>
</dbReference>
<proteinExistence type="predicted"/>
<dbReference type="GO" id="GO:0003676">
    <property type="term" value="F:nucleic acid binding"/>
    <property type="evidence" value="ECO:0007669"/>
    <property type="project" value="InterPro"/>
</dbReference>
<evidence type="ECO:0000256" key="5">
    <source>
        <dbReference type="SAM" id="MobiDB-lite"/>
    </source>
</evidence>
<keyword evidence="8" id="KW-1185">Reference proteome</keyword>
<dbReference type="Pfam" id="PF00270">
    <property type="entry name" value="DEAD"/>
    <property type="match status" value="1"/>
</dbReference>
<comment type="caution">
    <text evidence="7">The sequence shown here is derived from an EMBL/GenBank/DDBJ whole genome shotgun (WGS) entry which is preliminary data.</text>
</comment>